<organism evidence="2 3">
    <name type="scientific">Rotaria magnacalcarata</name>
    <dbReference type="NCBI Taxonomy" id="392030"/>
    <lineage>
        <taxon>Eukaryota</taxon>
        <taxon>Metazoa</taxon>
        <taxon>Spiralia</taxon>
        <taxon>Gnathifera</taxon>
        <taxon>Rotifera</taxon>
        <taxon>Eurotatoria</taxon>
        <taxon>Bdelloidea</taxon>
        <taxon>Philodinida</taxon>
        <taxon>Philodinidae</taxon>
        <taxon>Rotaria</taxon>
    </lineage>
</organism>
<dbReference type="PANTHER" id="PTHR45749:SF23">
    <property type="entry name" value="ZINC FINGER MYM-TYPE PROTEIN 1-LIKE"/>
    <property type="match status" value="1"/>
</dbReference>
<dbReference type="Proteomes" id="UP000663842">
    <property type="component" value="Unassembled WGS sequence"/>
</dbReference>
<dbReference type="AlphaFoldDB" id="A0A820LTC8"/>
<dbReference type="InterPro" id="IPR008906">
    <property type="entry name" value="HATC_C_dom"/>
</dbReference>
<dbReference type="GO" id="GO:0046983">
    <property type="term" value="F:protein dimerization activity"/>
    <property type="evidence" value="ECO:0007669"/>
    <property type="project" value="InterPro"/>
</dbReference>
<evidence type="ECO:0000313" key="3">
    <source>
        <dbReference type="Proteomes" id="UP000663842"/>
    </source>
</evidence>
<accession>A0A820LTC8</accession>
<dbReference type="PANTHER" id="PTHR45749">
    <property type="match status" value="1"/>
</dbReference>
<evidence type="ECO:0000313" key="2">
    <source>
        <dbReference type="EMBL" id="CAF4362563.1"/>
    </source>
</evidence>
<evidence type="ECO:0000259" key="1">
    <source>
        <dbReference type="Pfam" id="PF05699"/>
    </source>
</evidence>
<feature type="domain" description="HAT C-terminal dimerisation" evidence="1">
    <location>
        <begin position="17"/>
        <end position="95"/>
    </location>
</feature>
<dbReference type="Pfam" id="PF05699">
    <property type="entry name" value="Dimer_Tnp_hAT"/>
    <property type="match status" value="1"/>
</dbReference>
<gene>
    <name evidence="2" type="ORF">UXM345_LOCUS36569</name>
</gene>
<dbReference type="EMBL" id="CAJOBF010017473">
    <property type="protein sequence ID" value="CAF4362563.1"/>
    <property type="molecule type" value="Genomic_DNA"/>
</dbReference>
<sequence length="120" mass="14125">MSANEINESVKRLVTKYKNDIDIEYFKDEVLHFIKYVQEENVCNPVEMYRIFLTMPVCNASGERSFSLLKRVKNYLRSSLNQEHLSNLSLKVIENEVAQSLDYEFVINEFAKLKARKVLL</sequence>
<reference evidence="2" key="1">
    <citation type="submission" date="2021-02" db="EMBL/GenBank/DDBJ databases">
        <authorList>
            <person name="Nowell W R."/>
        </authorList>
    </citation>
    <scope>NUCLEOTIDE SEQUENCE</scope>
</reference>
<protein>
    <recommendedName>
        <fullName evidence="1">HAT C-terminal dimerisation domain-containing protein</fullName>
    </recommendedName>
</protein>
<name>A0A820LTC8_9BILA</name>
<proteinExistence type="predicted"/>
<comment type="caution">
    <text evidence="2">The sequence shown here is derived from an EMBL/GenBank/DDBJ whole genome shotgun (WGS) entry which is preliminary data.</text>
</comment>